<dbReference type="Proteomes" id="UP001597283">
    <property type="component" value="Unassembled WGS sequence"/>
</dbReference>
<keyword evidence="4" id="KW-1185">Reference proteome</keyword>
<evidence type="ECO:0000313" key="4">
    <source>
        <dbReference type="Proteomes" id="UP001597283"/>
    </source>
</evidence>
<evidence type="ECO:0008006" key="5">
    <source>
        <dbReference type="Google" id="ProtNLM"/>
    </source>
</evidence>
<evidence type="ECO:0000256" key="2">
    <source>
        <dbReference type="ARBA" id="ARBA00022729"/>
    </source>
</evidence>
<evidence type="ECO:0000313" key="3">
    <source>
        <dbReference type="EMBL" id="MFD1789253.1"/>
    </source>
</evidence>
<comment type="caution">
    <text evidence="3">The sequence shown here is derived from an EMBL/GenBank/DDBJ whole genome shotgun (WGS) entry which is preliminary data.</text>
</comment>
<keyword evidence="2" id="KW-0732">Signal</keyword>
<sequence length="171" mass="17472">MVDRHVYITQIGSGNRATATQTAPNAYASVHQDGTSNVATVKQSGVAIAYADICQLETANSAEVTQGGVTAGNMLRATQSGNANTISSSQTATTGENGAILYQQGAANRMTLTQTGGDNLANLSQTGDNNTMTASQSGSGNRLVWAQQGDGLSNLAISQSGGQSVMITQKK</sequence>
<gene>
    <name evidence="3" type="ORF">ACFSC3_16985</name>
</gene>
<name>A0ABW4NH74_9SPHN</name>
<dbReference type="EMBL" id="JBHUFC010000016">
    <property type="protein sequence ID" value="MFD1789253.1"/>
    <property type="molecule type" value="Genomic_DNA"/>
</dbReference>
<accession>A0ABW4NH74</accession>
<dbReference type="InterPro" id="IPR009742">
    <property type="entry name" value="Curlin_rpt"/>
</dbReference>
<proteinExistence type="inferred from homology"/>
<protein>
    <recommendedName>
        <fullName evidence="5">Curlin associated repeat-containing protein</fullName>
    </recommendedName>
</protein>
<comment type="similarity">
    <text evidence="1">Belongs to the CsgA/CsgB family.</text>
</comment>
<reference evidence="4" key="1">
    <citation type="journal article" date="2019" name="Int. J. Syst. Evol. Microbiol.">
        <title>The Global Catalogue of Microorganisms (GCM) 10K type strain sequencing project: providing services to taxonomists for standard genome sequencing and annotation.</title>
        <authorList>
            <consortium name="The Broad Institute Genomics Platform"/>
            <consortium name="The Broad Institute Genome Sequencing Center for Infectious Disease"/>
            <person name="Wu L."/>
            <person name="Ma J."/>
        </authorList>
    </citation>
    <scope>NUCLEOTIDE SEQUENCE [LARGE SCALE GENOMIC DNA]</scope>
    <source>
        <strain evidence="4">Q85</strain>
    </source>
</reference>
<organism evidence="3 4">
    <name type="scientific">Sphingomonas floccifaciens</name>
    <dbReference type="NCBI Taxonomy" id="1844115"/>
    <lineage>
        <taxon>Bacteria</taxon>
        <taxon>Pseudomonadati</taxon>
        <taxon>Pseudomonadota</taxon>
        <taxon>Alphaproteobacteria</taxon>
        <taxon>Sphingomonadales</taxon>
        <taxon>Sphingomonadaceae</taxon>
        <taxon>Sphingomonas</taxon>
    </lineage>
</organism>
<dbReference type="Pfam" id="PF07012">
    <property type="entry name" value="Curlin_rpt"/>
    <property type="match status" value="1"/>
</dbReference>
<evidence type="ECO:0000256" key="1">
    <source>
        <dbReference type="ARBA" id="ARBA00009766"/>
    </source>
</evidence>
<dbReference type="RefSeq" id="WP_380941542.1">
    <property type="nucleotide sequence ID" value="NZ_JBHUFC010000016.1"/>
</dbReference>